<feature type="transmembrane region" description="Helical" evidence="6">
    <location>
        <begin position="85"/>
        <end position="106"/>
    </location>
</feature>
<dbReference type="GO" id="GO:0046839">
    <property type="term" value="P:phospholipid dephosphorylation"/>
    <property type="evidence" value="ECO:0007669"/>
    <property type="project" value="TreeGrafter"/>
</dbReference>
<evidence type="ECO:0000256" key="2">
    <source>
        <dbReference type="ARBA" id="ARBA00008816"/>
    </source>
</evidence>
<dbReference type="GO" id="GO:0006644">
    <property type="term" value="P:phospholipid metabolic process"/>
    <property type="evidence" value="ECO:0007669"/>
    <property type="project" value="InterPro"/>
</dbReference>
<keyword evidence="5 6" id="KW-0472">Membrane</keyword>
<evidence type="ECO:0000313" key="8">
    <source>
        <dbReference type="EMBL" id="PYH92114.1"/>
    </source>
</evidence>
<dbReference type="GO" id="GO:0008195">
    <property type="term" value="F:phosphatidate phosphatase activity"/>
    <property type="evidence" value="ECO:0007669"/>
    <property type="project" value="TreeGrafter"/>
</dbReference>
<accession>A0A319D4B0</accession>
<dbReference type="GO" id="GO:0004601">
    <property type="term" value="F:peroxidase activity"/>
    <property type="evidence" value="ECO:0007669"/>
    <property type="project" value="UniProtKB-KW"/>
</dbReference>
<dbReference type="InterPro" id="IPR043216">
    <property type="entry name" value="PAP-like"/>
</dbReference>
<dbReference type="InterPro" id="IPR000326">
    <property type="entry name" value="PAP2/HPO"/>
</dbReference>
<dbReference type="PANTHER" id="PTHR10165:SF154">
    <property type="entry name" value="PAP2 DOMAIN PROTEIN (AFU_ORTHOLOGUE AFUA_1G09730)"/>
    <property type="match status" value="1"/>
</dbReference>
<proteinExistence type="inferred from homology"/>
<feature type="transmembrane region" description="Helical" evidence="6">
    <location>
        <begin position="261"/>
        <end position="283"/>
    </location>
</feature>
<feature type="transmembrane region" description="Helical" evidence="6">
    <location>
        <begin position="34"/>
        <end position="54"/>
    </location>
</feature>
<keyword evidence="8" id="KW-0560">Oxidoreductase</keyword>
<evidence type="ECO:0000256" key="3">
    <source>
        <dbReference type="ARBA" id="ARBA00022692"/>
    </source>
</evidence>
<dbReference type="AlphaFoldDB" id="A0A319D4B0"/>
<dbReference type="SMART" id="SM00014">
    <property type="entry name" value="acidPPc"/>
    <property type="match status" value="1"/>
</dbReference>
<protein>
    <submittedName>
        <fullName evidence="8">Acid phosphatase/Vanadium-dependent haloperoxidase</fullName>
    </submittedName>
</protein>
<name>A0A319D4B0_9EURO</name>
<evidence type="ECO:0000256" key="6">
    <source>
        <dbReference type="SAM" id="Phobius"/>
    </source>
</evidence>
<evidence type="ECO:0000259" key="7">
    <source>
        <dbReference type="SMART" id="SM00014"/>
    </source>
</evidence>
<dbReference type="VEuPathDB" id="FungiDB:BO71DRAFT_442708"/>
<evidence type="ECO:0000313" key="9">
    <source>
        <dbReference type="Proteomes" id="UP000247810"/>
    </source>
</evidence>
<dbReference type="InterPro" id="IPR036938">
    <property type="entry name" value="PAP2/HPO_sf"/>
</dbReference>
<dbReference type="PANTHER" id="PTHR10165">
    <property type="entry name" value="LIPID PHOSPHATE PHOSPHATASE"/>
    <property type="match status" value="1"/>
</dbReference>
<keyword evidence="4 6" id="KW-1133">Transmembrane helix</keyword>
<evidence type="ECO:0000256" key="5">
    <source>
        <dbReference type="ARBA" id="ARBA00023136"/>
    </source>
</evidence>
<dbReference type="Gene3D" id="1.20.144.10">
    <property type="entry name" value="Phosphatidic acid phosphatase type 2/haloperoxidase"/>
    <property type="match status" value="1"/>
</dbReference>
<reference evidence="8 9" key="1">
    <citation type="submission" date="2018-02" db="EMBL/GenBank/DDBJ databases">
        <title>The genomes of Aspergillus section Nigri reveals drivers in fungal speciation.</title>
        <authorList>
            <consortium name="DOE Joint Genome Institute"/>
            <person name="Vesth T.C."/>
            <person name="Nybo J."/>
            <person name="Theobald S."/>
            <person name="Brandl J."/>
            <person name="Frisvad J.C."/>
            <person name="Nielsen K.F."/>
            <person name="Lyhne E.K."/>
            <person name="Kogle M.E."/>
            <person name="Kuo A."/>
            <person name="Riley R."/>
            <person name="Clum A."/>
            <person name="Nolan M."/>
            <person name="Lipzen A."/>
            <person name="Salamov A."/>
            <person name="Henrissat B."/>
            <person name="Wiebenga A."/>
            <person name="De vries R.P."/>
            <person name="Grigoriev I.V."/>
            <person name="Mortensen U.H."/>
            <person name="Andersen M.R."/>
            <person name="Baker S.E."/>
        </authorList>
    </citation>
    <scope>NUCLEOTIDE SEQUENCE [LARGE SCALE GENOMIC DNA]</scope>
    <source>
        <strain evidence="8 9">CBS 707.79</strain>
    </source>
</reference>
<feature type="transmembrane region" description="Helical" evidence="6">
    <location>
        <begin position="289"/>
        <end position="307"/>
    </location>
</feature>
<sequence>MASSSHKPEHSADSAPTSAVPKLHILVHTPKRLVLSYIIDWVLIIGIGLIGYGFSRVTPNHRPFFLTDASISFPHKDKDTVTTSVLVVVSLVVPAVVIVLVAALLIPRPGTGLSRALLWRYKVWEWHVGWLGLGLSYAGAYMATEGLKDLYGKPRPDFLARCAPGTSDVASYGVSGLGTSFAGAITMVTWDICRNKSNEVRVDGFSSFPSGHSSLAFAGLAYLTLWLCSKFSVGFPNLTHPPDLQRQERGAIRTQGAAPPIYMLIAAFVPLAVAFFISASRWFDFRHHGFDIIFGSVLGMVFAWVGFRMFQFPLMRGAGWSWGARSRRHAFFHAVGLPGHVAASTWGTSGDKCEVAENRTWGDIDIESGRQISPE</sequence>
<gene>
    <name evidence="8" type="ORF">BO71DRAFT_442708</name>
</gene>
<organism evidence="8 9">
    <name type="scientific">Aspergillus ellipticus CBS 707.79</name>
    <dbReference type="NCBI Taxonomy" id="1448320"/>
    <lineage>
        <taxon>Eukaryota</taxon>
        <taxon>Fungi</taxon>
        <taxon>Dikarya</taxon>
        <taxon>Ascomycota</taxon>
        <taxon>Pezizomycotina</taxon>
        <taxon>Eurotiomycetes</taxon>
        <taxon>Eurotiomycetidae</taxon>
        <taxon>Eurotiales</taxon>
        <taxon>Aspergillaceae</taxon>
        <taxon>Aspergillus</taxon>
        <taxon>Aspergillus subgen. Circumdati</taxon>
    </lineage>
</organism>
<keyword evidence="9" id="KW-1185">Reference proteome</keyword>
<evidence type="ECO:0000256" key="4">
    <source>
        <dbReference type="ARBA" id="ARBA00022989"/>
    </source>
</evidence>
<dbReference type="EMBL" id="KZ825925">
    <property type="protein sequence ID" value="PYH92114.1"/>
    <property type="molecule type" value="Genomic_DNA"/>
</dbReference>
<dbReference type="Proteomes" id="UP000247810">
    <property type="component" value="Unassembled WGS sequence"/>
</dbReference>
<dbReference type="GO" id="GO:0016020">
    <property type="term" value="C:membrane"/>
    <property type="evidence" value="ECO:0007669"/>
    <property type="project" value="UniProtKB-SubCell"/>
</dbReference>
<dbReference type="OrthoDB" id="10030083at2759"/>
<dbReference type="CDD" id="cd03390">
    <property type="entry name" value="PAP2_containing_1_like"/>
    <property type="match status" value="1"/>
</dbReference>
<dbReference type="Pfam" id="PF01569">
    <property type="entry name" value="PAP2"/>
    <property type="match status" value="1"/>
</dbReference>
<feature type="domain" description="Phosphatidic acid phosphatase type 2/haloperoxidase" evidence="7">
    <location>
        <begin position="128"/>
        <end position="307"/>
    </location>
</feature>
<comment type="similarity">
    <text evidence="2">Belongs to the PA-phosphatase related phosphoesterase family.</text>
</comment>
<dbReference type="SUPFAM" id="SSF48317">
    <property type="entry name" value="Acid phosphatase/Vanadium-dependent haloperoxidase"/>
    <property type="match status" value="1"/>
</dbReference>
<evidence type="ECO:0000256" key="1">
    <source>
        <dbReference type="ARBA" id="ARBA00004141"/>
    </source>
</evidence>
<comment type="subcellular location">
    <subcellularLocation>
        <location evidence="1">Membrane</location>
        <topology evidence="1">Multi-pass membrane protein</topology>
    </subcellularLocation>
</comment>
<keyword evidence="8" id="KW-0575">Peroxidase</keyword>
<feature type="transmembrane region" description="Helical" evidence="6">
    <location>
        <begin position="126"/>
        <end position="144"/>
    </location>
</feature>
<dbReference type="STRING" id="1448320.A0A319D4B0"/>
<dbReference type="FunFam" id="1.20.144.10:FF:000042">
    <property type="entry name" value="PAP2 domain protein"/>
    <property type="match status" value="1"/>
</dbReference>
<keyword evidence="3 6" id="KW-0812">Transmembrane</keyword>